<feature type="transmembrane region" description="Helical" evidence="1">
    <location>
        <begin position="90"/>
        <end position="109"/>
    </location>
</feature>
<keyword evidence="1" id="KW-1133">Transmembrane helix</keyword>
<name>A0ABZ1FYY7_9ACTN</name>
<accession>A0ABZ1FYY7</accession>
<organism evidence="2 3">
    <name type="scientific">Streptomyces brevispora</name>
    <dbReference type="NCBI Taxonomy" id="887462"/>
    <lineage>
        <taxon>Bacteria</taxon>
        <taxon>Bacillati</taxon>
        <taxon>Actinomycetota</taxon>
        <taxon>Actinomycetes</taxon>
        <taxon>Kitasatosporales</taxon>
        <taxon>Streptomycetaceae</taxon>
        <taxon>Streptomyces</taxon>
    </lineage>
</organism>
<reference evidence="2 3" key="1">
    <citation type="submission" date="2022-10" db="EMBL/GenBank/DDBJ databases">
        <title>The complete genomes of actinobacterial strains from the NBC collection.</title>
        <authorList>
            <person name="Joergensen T.S."/>
            <person name="Alvarez Arevalo M."/>
            <person name="Sterndorff E.B."/>
            <person name="Faurdal D."/>
            <person name="Vuksanovic O."/>
            <person name="Mourched A.-S."/>
            <person name="Charusanti P."/>
            <person name="Shaw S."/>
            <person name="Blin K."/>
            <person name="Weber T."/>
        </authorList>
    </citation>
    <scope>NUCLEOTIDE SEQUENCE [LARGE SCALE GENOMIC DNA]</scope>
    <source>
        <strain evidence="2 3">NBC 01769</strain>
    </source>
</reference>
<evidence type="ECO:0008006" key="4">
    <source>
        <dbReference type="Google" id="ProtNLM"/>
    </source>
</evidence>
<keyword evidence="1" id="KW-0812">Transmembrane</keyword>
<dbReference type="InterPro" id="IPR036259">
    <property type="entry name" value="MFS_trans_sf"/>
</dbReference>
<evidence type="ECO:0000313" key="3">
    <source>
        <dbReference type="Proteomes" id="UP001330827"/>
    </source>
</evidence>
<evidence type="ECO:0000256" key="1">
    <source>
        <dbReference type="SAM" id="Phobius"/>
    </source>
</evidence>
<dbReference type="EMBL" id="CP109114">
    <property type="protein sequence ID" value="WSC12814.1"/>
    <property type="molecule type" value="Genomic_DNA"/>
</dbReference>
<dbReference type="Proteomes" id="UP001330827">
    <property type="component" value="Chromosome"/>
</dbReference>
<keyword evidence="1" id="KW-0472">Membrane</keyword>
<dbReference type="SUPFAM" id="SSF103473">
    <property type="entry name" value="MFS general substrate transporter"/>
    <property type="match status" value="1"/>
</dbReference>
<gene>
    <name evidence="2" type="ORF">OIE64_08175</name>
</gene>
<sequence>MTDLTTCADGAATGTGNRSRPRVALPPLCLTQIADWGSSTTPSPALLARITVDTGWSSGATTGAFSLTLLVSTAADVPISRILDRRGPHLVRAGGSALAVVGMVTVAFAPNPLLFYAAWAVRQAKGAAR</sequence>
<protein>
    <recommendedName>
        <fullName evidence="4">MFS transporter</fullName>
    </recommendedName>
</protein>
<keyword evidence="3" id="KW-1185">Reference proteome</keyword>
<evidence type="ECO:0000313" key="2">
    <source>
        <dbReference type="EMBL" id="WSC12814.1"/>
    </source>
</evidence>
<dbReference type="RefSeq" id="WP_326590903.1">
    <property type="nucleotide sequence ID" value="NZ_CP109114.1"/>
</dbReference>
<proteinExistence type="predicted"/>
<dbReference type="Gene3D" id="1.20.1250.20">
    <property type="entry name" value="MFS general substrate transporter like domains"/>
    <property type="match status" value="1"/>
</dbReference>